<dbReference type="EMBL" id="AZNH01000061">
    <property type="protein sequence ID" value="KID83348.1"/>
    <property type="molecule type" value="Genomic_DNA"/>
</dbReference>
<comment type="similarity">
    <text evidence="1">Belongs to the FAD-binding monooxygenase family.</text>
</comment>
<gene>
    <name evidence="3" type="ORF">MGU_09346</name>
</gene>
<feature type="region of interest" description="Disordered" evidence="2">
    <location>
        <begin position="36"/>
        <end position="60"/>
    </location>
</feature>
<comment type="caution">
    <text evidence="3">The sequence shown here is derived from an EMBL/GenBank/DDBJ whole genome shotgun (WGS) entry which is preliminary data.</text>
</comment>
<dbReference type="InterPro" id="IPR051209">
    <property type="entry name" value="FAD-bind_Monooxygenase_sf"/>
</dbReference>
<dbReference type="PANTHER" id="PTHR42877:SF8">
    <property type="entry name" value="MONOOXYGENASE"/>
    <property type="match status" value="1"/>
</dbReference>
<dbReference type="OrthoDB" id="74360at2759"/>
<reference evidence="3 4" key="1">
    <citation type="journal article" date="2014" name="Proc. Natl. Acad. Sci. U.S.A.">
        <title>Trajectory and genomic determinants of fungal-pathogen speciation and host adaptation.</title>
        <authorList>
            <person name="Hu X."/>
            <person name="Xiao G."/>
            <person name="Zheng P."/>
            <person name="Shang Y."/>
            <person name="Su Y."/>
            <person name="Zhang X."/>
            <person name="Liu X."/>
            <person name="Zhan S."/>
            <person name="St Leger R.J."/>
            <person name="Wang C."/>
        </authorList>
    </citation>
    <scope>NUCLEOTIDE SEQUENCE [LARGE SCALE GENOMIC DNA]</scope>
    <source>
        <strain evidence="3 4">ARSEF 977</strain>
    </source>
</reference>
<dbReference type="GO" id="GO:0004497">
    <property type="term" value="F:monooxygenase activity"/>
    <property type="evidence" value="ECO:0007669"/>
    <property type="project" value="UniProtKB-KW"/>
</dbReference>
<evidence type="ECO:0000256" key="2">
    <source>
        <dbReference type="SAM" id="MobiDB-lite"/>
    </source>
</evidence>
<keyword evidence="3" id="KW-0503">Monooxygenase</keyword>
<dbReference type="Pfam" id="PF13738">
    <property type="entry name" value="Pyr_redox_3"/>
    <property type="match status" value="1"/>
</dbReference>
<evidence type="ECO:0000313" key="4">
    <source>
        <dbReference type="Proteomes" id="UP000031192"/>
    </source>
</evidence>
<dbReference type="InterPro" id="IPR036188">
    <property type="entry name" value="FAD/NAD-bd_sf"/>
</dbReference>
<evidence type="ECO:0000313" key="3">
    <source>
        <dbReference type="EMBL" id="KID83348.1"/>
    </source>
</evidence>
<dbReference type="AlphaFoldDB" id="A0A0B4GL91"/>
<evidence type="ECO:0000256" key="1">
    <source>
        <dbReference type="ARBA" id="ARBA00010139"/>
    </source>
</evidence>
<dbReference type="Gene3D" id="3.50.50.60">
    <property type="entry name" value="FAD/NAD(P)-binding domain"/>
    <property type="match status" value="2"/>
</dbReference>
<keyword evidence="4" id="KW-1185">Reference proteome</keyword>
<dbReference type="PANTHER" id="PTHR42877">
    <property type="entry name" value="L-ORNITHINE N(5)-MONOOXYGENASE-RELATED"/>
    <property type="match status" value="1"/>
</dbReference>
<keyword evidence="3" id="KW-0560">Oxidoreductase</keyword>
<name>A0A0B4GL91_METGA</name>
<organism evidence="3 4">
    <name type="scientific">Metarhizium guizhouense (strain ARSEF 977)</name>
    <dbReference type="NCBI Taxonomy" id="1276136"/>
    <lineage>
        <taxon>Eukaryota</taxon>
        <taxon>Fungi</taxon>
        <taxon>Dikarya</taxon>
        <taxon>Ascomycota</taxon>
        <taxon>Pezizomycotina</taxon>
        <taxon>Sordariomycetes</taxon>
        <taxon>Hypocreomycetidae</taxon>
        <taxon>Hypocreales</taxon>
        <taxon>Clavicipitaceae</taxon>
        <taxon>Metarhizium</taxon>
    </lineage>
</organism>
<dbReference type="Proteomes" id="UP000031192">
    <property type="component" value="Unassembled WGS sequence"/>
</dbReference>
<dbReference type="HOGENOM" id="CLU_006937_6_2_1"/>
<dbReference type="SUPFAM" id="SSF51905">
    <property type="entry name" value="FAD/NAD(P)-binding domain"/>
    <property type="match status" value="2"/>
</dbReference>
<accession>A0A0B4GL91</accession>
<protein>
    <submittedName>
        <fullName evidence="3">Monooxygenase</fullName>
    </submittedName>
</protein>
<proteinExistence type="inferred from homology"/>
<sequence>MLPSASRRPLAWPPTWSHGLFTALWRRLAAGPTGRHRIGMSLDQSRHGTETVSGPDGPPHLTTLQMTDQGRPLKARQLGASGALLLVQACKIRMHLAAFVDFQILEKNSELGGTWQENRYPGCACDVPSHCYQFSFAPNPDWSRMYASSFEIKNYLKAVARRFRLDENISYGRKVVSATWSDDTCTWTVQTNHGDTLESEILVNAGGILNNPQMPNIEGLDTFTGPTLHTAAWDSSVDLEGKTVAIIGSGASSIQVLPQLQTKCKHINVYIRTPSWICPPVVVPNAGNSNYTYQDEERELFRKDEGHYIHSRKDIESRFNSMFGAFFKLNPEQQDMRNRFEARMRCVIKDEELQRRLIPSFEAGCRRINPGEQYLISIQEPNVEPVFDPIQRVTPTGIVAGGVEYPADVIVAATGFNTSFRPRFPIIGRKQVNLQDTWGKDPISYFGTGVSGFPNYLVYLGPNTPISNGSLMGPLEATSDYFIRLLQRMIRHGALSFDVHPGAQEDFDNHTKSFMKGMVWTGTCRSWFKRADDGKVTALWPGSSLHYMQCLAEDRWEDYEWRYDKERFAYWKNGFSWIERPGADQMGLQAQRSMEAMTTLPRSTSDLAFYIGKAENLSPSEMSSDGESPVDSIENIKSAEAKSLGEHDGLARDQEVAAAADHFCITVPV</sequence>